<dbReference type="RefSeq" id="WP_113657553.1">
    <property type="nucleotide sequence ID" value="NZ_KZ845663.1"/>
</dbReference>
<keyword evidence="2" id="KW-1185">Reference proteome</keyword>
<dbReference type="AlphaFoldDB" id="A0A364K9H8"/>
<proteinExistence type="predicted"/>
<organism evidence="1 2">
    <name type="scientific">Thermoflavimicrobium daqui</name>
    <dbReference type="NCBI Taxonomy" id="2137476"/>
    <lineage>
        <taxon>Bacteria</taxon>
        <taxon>Bacillati</taxon>
        <taxon>Bacillota</taxon>
        <taxon>Bacilli</taxon>
        <taxon>Bacillales</taxon>
        <taxon>Thermoactinomycetaceae</taxon>
        <taxon>Thermoflavimicrobium</taxon>
    </lineage>
</organism>
<dbReference type="OrthoDB" id="2795636at2"/>
<reference evidence="1 2" key="1">
    <citation type="submission" date="2018-06" db="EMBL/GenBank/DDBJ databases">
        <title>Thermoflavimicrobium daqus sp. nov., a thermophilic microbe isolated from Moutai-flavour Daqu.</title>
        <authorList>
            <person name="Wang X."/>
            <person name="Zhou H."/>
        </authorList>
    </citation>
    <scope>NUCLEOTIDE SEQUENCE [LARGE SCALE GENOMIC DNA]</scope>
    <source>
        <strain evidence="1 2">FBKL4.011</strain>
    </source>
</reference>
<evidence type="ECO:0000313" key="2">
    <source>
        <dbReference type="Proteomes" id="UP000251213"/>
    </source>
</evidence>
<accession>A0A364K9H8</accession>
<dbReference type="EMBL" id="QJKK01000001">
    <property type="protein sequence ID" value="RAL26949.1"/>
    <property type="molecule type" value="Genomic_DNA"/>
</dbReference>
<protein>
    <submittedName>
        <fullName evidence="1">Uncharacterized protein</fullName>
    </submittedName>
</protein>
<evidence type="ECO:0000313" key="1">
    <source>
        <dbReference type="EMBL" id="RAL26949.1"/>
    </source>
</evidence>
<gene>
    <name evidence="1" type="ORF">DL897_02585</name>
</gene>
<dbReference type="Proteomes" id="UP000251213">
    <property type="component" value="Unassembled WGS sequence"/>
</dbReference>
<sequence>MTRSSFPTNYDSTKIDLIKNHPLQNSLLKKFLTKPKITNYYSFIKVNNLFYSKTELIEQIRLLNRAKRFDYLDLSPLPMGYQIQFEYHAIKRWNERISTPILPQQLQLLLQQIYFMGRIKISKDGWGFIDQDILLGYRCKKDTFIIQTFLGRTSLVPHLANYPSLLRFNQIQKDRINLRIPTRILHRQKLPLIPREILCFQGDYQKYQLEEYTYHNNHQTNGTLYLITIKPLKKDFQTPPIRKIIDIDNPYIPMLTRKILYILYKKGHKDFISRHVIFNKPEKVGRLLAKSSSFFLK</sequence>
<name>A0A364K9H8_9BACL</name>
<comment type="caution">
    <text evidence="1">The sequence shown here is derived from an EMBL/GenBank/DDBJ whole genome shotgun (WGS) entry which is preliminary data.</text>
</comment>
<reference evidence="1 2" key="2">
    <citation type="submission" date="2018-06" db="EMBL/GenBank/DDBJ databases">
        <authorList>
            <person name="Zhirakovskaya E."/>
        </authorList>
    </citation>
    <scope>NUCLEOTIDE SEQUENCE [LARGE SCALE GENOMIC DNA]</scope>
    <source>
        <strain evidence="1 2">FBKL4.011</strain>
    </source>
</reference>